<evidence type="ECO:0000259" key="1">
    <source>
        <dbReference type="Pfam" id="PF08164"/>
    </source>
</evidence>
<protein>
    <submittedName>
        <fullName evidence="2">TRAUB-domain-containing protein</fullName>
    </submittedName>
</protein>
<dbReference type="AlphaFoldDB" id="A0A6A4H5I4"/>
<dbReference type="GO" id="GO:0005730">
    <property type="term" value="C:nucleolus"/>
    <property type="evidence" value="ECO:0007669"/>
    <property type="project" value="TreeGrafter"/>
</dbReference>
<evidence type="ECO:0000313" key="2">
    <source>
        <dbReference type="EMBL" id="KAE9393452.1"/>
    </source>
</evidence>
<feature type="domain" description="Apoptosis-antagonizing transcription factor C-terminal" evidence="1">
    <location>
        <begin position="29"/>
        <end position="105"/>
    </location>
</feature>
<organism evidence="2 3">
    <name type="scientific">Gymnopus androsaceus JB14</name>
    <dbReference type="NCBI Taxonomy" id="1447944"/>
    <lineage>
        <taxon>Eukaryota</taxon>
        <taxon>Fungi</taxon>
        <taxon>Dikarya</taxon>
        <taxon>Basidiomycota</taxon>
        <taxon>Agaricomycotina</taxon>
        <taxon>Agaricomycetes</taxon>
        <taxon>Agaricomycetidae</taxon>
        <taxon>Agaricales</taxon>
        <taxon>Marasmiineae</taxon>
        <taxon>Omphalotaceae</taxon>
        <taxon>Gymnopus</taxon>
    </lineage>
</organism>
<dbReference type="GO" id="GO:0000462">
    <property type="term" value="P:maturation of SSU-rRNA from tricistronic rRNA transcript (SSU-rRNA, 5.8S rRNA, LSU-rRNA)"/>
    <property type="evidence" value="ECO:0007669"/>
    <property type="project" value="TreeGrafter"/>
</dbReference>
<gene>
    <name evidence="2" type="ORF">BT96DRAFT_999416</name>
</gene>
<proteinExistence type="predicted"/>
<dbReference type="InterPro" id="IPR039223">
    <property type="entry name" value="AATF/Bfr2"/>
</dbReference>
<reference evidence="2" key="1">
    <citation type="journal article" date="2019" name="Environ. Microbiol.">
        <title>Fungal ecological strategies reflected in gene transcription - a case study of two litter decomposers.</title>
        <authorList>
            <person name="Barbi F."/>
            <person name="Kohler A."/>
            <person name="Barry K."/>
            <person name="Baskaran P."/>
            <person name="Daum C."/>
            <person name="Fauchery L."/>
            <person name="Ihrmark K."/>
            <person name="Kuo A."/>
            <person name="LaButti K."/>
            <person name="Lipzen A."/>
            <person name="Morin E."/>
            <person name="Grigoriev I.V."/>
            <person name="Henrissat B."/>
            <person name="Lindahl B."/>
            <person name="Martin F."/>
        </authorList>
    </citation>
    <scope>NUCLEOTIDE SEQUENCE</scope>
    <source>
        <strain evidence="2">JB14</strain>
    </source>
</reference>
<dbReference type="OrthoDB" id="5783963at2759"/>
<dbReference type="EMBL" id="ML769571">
    <property type="protein sequence ID" value="KAE9393452.1"/>
    <property type="molecule type" value="Genomic_DNA"/>
</dbReference>
<dbReference type="PANTHER" id="PTHR15565">
    <property type="entry name" value="AATF PROTEIN APOPTOSIS ANTAGONIZING TRANSCRIPTION FACTOR"/>
    <property type="match status" value="1"/>
</dbReference>
<dbReference type="PANTHER" id="PTHR15565:SF0">
    <property type="entry name" value="PROTEIN AATF"/>
    <property type="match status" value="1"/>
</dbReference>
<name>A0A6A4H5I4_9AGAR</name>
<accession>A0A6A4H5I4</accession>
<dbReference type="Pfam" id="PF08164">
    <property type="entry name" value="TRAUB"/>
    <property type="match status" value="1"/>
</dbReference>
<sequence length="141" mass="15946">MAREGSTTGVEARDEPEVDVEIFDDTDFYQQLLRDVIDARDASGANDWMVIQKQKKAKKKVDTKASKGRKLRYDVHEKLQNFMAPVHVKGSWHEEQIDELFSSLLGKGFEDAMNAQADDVDLSVRVEELPNGALEGFRVFG</sequence>
<dbReference type="Proteomes" id="UP000799118">
    <property type="component" value="Unassembled WGS sequence"/>
</dbReference>
<keyword evidence="3" id="KW-1185">Reference proteome</keyword>
<dbReference type="InterPro" id="IPR012617">
    <property type="entry name" value="AATF_C"/>
</dbReference>
<evidence type="ECO:0000313" key="3">
    <source>
        <dbReference type="Proteomes" id="UP000799118"/>
    </source>
</evidence>